<sequence length="103" mass="12164">MKRKYGSTKVPYEFLKGNLGIPADCNIDSVQNIQNRRLIEIFYSNDESENLTHRLTWPHEDGTLVVTNHLELNPIIEHMRQCVKDFDEMQKKREHNHEDPTSD</sequence>
<dbReference type="Proteomes" id="UP000223366">
    <property type="component" value="Unassembled WGS sequence"/>
</dbReference>
<protein>
    <submittedName>
        <fullName evidence="1">Uncharacterized protein</fullName>
    </submittedName>
</protein>
<dbReference type="RefSeq" id="WP_098205292.1">
    <property type="nucleotide sequence ID" value="NZ_NTYX01000011.1"/>
</dbReference>
<comment type="caution">
    <text evidence="1">The sequence shown here is derived from an EMBL/GenBank/DDBJ whole genome shotgun (WGS) entry which is preliminary data.</text>
</comment>
<evidence type="ECO:0000313" key="2">
    <source>
        <dbReference type="Proteomes" id="UP000223366"/>
    </source>
</evidence>
<organism evidence="1 2">
    <name type="scientific">Bacillus thuringiensis</name>
    <dbReference type="NCBI Taxonomy" id="1428"/>
    <lineage>
        <taxon>Bacteria</taxon>
        <taxon>Bacillati</taxon>
        <taxon>Bacillota</taxon>
        <taxon>Bacilli</taxon>
        <taxon>Bacillales</taxon>
        <taxon>Bacillaceae</taxon>
        <taxon>Bacillus</taxon>
        <taxon>Bacillus cereus group</taxon>
    </lineage>
</organism>
<gene>
    <name evidence="1" type="ORF">COK99_01335</name>
</gene>
<dbReference type="EMBL" id="NVDU01000003">
    <property type="protein sequence ID" value="PFV35692.1"/>
    <property type="molecule type" value="Genomic_DNA"/>
</dbReference>
<name>A0A9X7BT55_BACTU</name>
<proteinExistence type="predicted"/>
<reference evidence="1 2" key="1">
    <citation type="submission" date="2017-09" db="EMBL/GenBank/DDBJ databases">
        <title>Large-scale bioinformatics analysis of Bacillus genomes uncovers conserved roles of natural products in bacterial physiology.</title>
        <authorList>
            <consortium name="Agbiome Team Llc"/>
            <person name="Bleich R.M."/>
            <person name="Grubbs K.J."/>
            <person name="Santa Maria K.C."/>
            <person name="Allen S.E."/>
            <person name="Farag S."/>
            <person name="Shank E.A."/>
            <person name="Bowers A."/>
        </authorList>
    </citation>
    <scope>NUCLEOTIDE SEQUENCE [LARGE SCALE GENOMIC DNA]</scope>
    <source>
        <strain evidence="1 2">AFS060060</strain>
    </source>
</reference>
<evidence type="ECO:0000313" key="1">
    <source>
        <dbReference type="EMBL" id="PFV35692.1"/>
    </source>
</evidence>
<dbReference type="AlphaFoldDB" id="A0A9X7BT55"/>
<accession>A0A9X7BT55</accession>